<organism evidence="2 3">
    <name type="scientific">Capsella rubella</name>
    <dbReference type="NCBI Taxonomy" id="81985"/>
    <lineage>
        <taxon>Eukaryota</taxon>
        <taxon>Viridiplantae</taxon>
        <taxon>Streptophyta</taxon>
        <taxon>Embryophyta</taxon>
        <taxon>Tracheophyta</taxon>
        <taxon>Spermatophyta</taxon>
        <taxon>Magnoliopsida</taxon>
        <taxon>eudicotyledons</taxon>
        <taxon>Gunneridae</taxon>
        <taxon>Pentapetalae</taxon>
        <taxon>rosids</taxon>
        <taxon>malvids</taxon>
        <taxon>Brassicales</taxon>
        <taxon>Brassicaceae</taxon>
        <taxon>Camelineae</taxon>
        <taxon>Capsella</taxon>
    </lineage>
</organism>
<evidence type="ECO:0000259" key="1">
    <source>
        <dbReference type="PROSITE" id="PS50181"/>
    </source>
</evidence>
<dbReference type="Gene3D" id="1.20.1280.50">
    <property type="match status" value="1"/>
</dbReference>
<dbReference type="Proteomes" id="UP000029121">
    <property type="component" value="Unassembled WGS sequence"/>
</dbReference>
<name>R0GZH3_9BRAS</name>
<reference evidence="3" key="1">
    <citation type="journal article" date="2013" name="Nat. Genet.">
        <title>The Capsella rubella genome and the genomic consequences of rapid mating system evolution.</title>
        <authorList>
            <person name="Slotte T."/>
            <person name="Hazzouri K.M."/>
            <person name="Agren J.A."/>
            <person name="Koenig D."/>
            <person name="Maumus F."/>
            <person name="Guo Y.L."/>
            <person name="Steige K."/>
            <person name="Platts A.E."/>
            <person name="Escobar J.S."/>
            <person name="Newman L.K."/>
            <person name="Wang W."/>
            <person name="Mandakova T."/>
            <person name="Vello E."/>
            <person name="Smith L.M."/>
            <person name="Henz S.R."/>
            <person name="Steffen J."/>
            <person name="Takuno S."/>
            <person name="Brandvain Y."/>
            <person name="Coop G."/>
            <person name="Andolfatto P."/>
            <person name="Hu T.T."/>
            <person name="Blanchette M."/>
            <person name="Clark R.M."/>
            <person name="Quesneville H."/>
            <person name="Nordborg M."/>
            <person name="Gaut B.S."/>
            <person name="Lysak M.A."/>
            <person name="Jenkins J."/>
            <person name="Grimwood J."/>
            <person name="Chapman J."/>
            <person name="Prochnik S."/>
            <person name="Shu S."/>
            <person name="Rokhsar D."/>
            <person name="Schmutz J."/>
            <person name="Weigel D."/>
            <person name="Wright S.I."/>
        </authorList>
    </citation>
    <scope>NUCLEOTIDE SEQUENCE [LARGE SCALE GENOMIC DNA]</scope>
    <source>
        <strain evidence="3">cv. Monte Gargano</strain>
    </source>
</reference>
<dbReference type="CDD" id="cd22160">
    <property type="entry name" value="F-box_AtFBL13-like"/>
    <property type="match status" value="1"/>
</dbReference>
<feature type="non-terminal residue" evidence="2">
    <location>
        <position position="1"/>
    </location>
</feature>
<dbReference type="SUPFAM" id="SSF52047">
    <property type="entry name" value="RNI-like"/>
    <property type="match status" value="1"/>
</dbReference>
<dbReference type="InterPro" id="IPR001810">
    <property type="entry name" value="F-box_dom"/>
</dbReference>
<dbReference type="PANTHER" id="PTHR31293:SF16">
    <property type="entry name" value="RNI-LIKE SUPERFAMILY PROTEIN"/>
    <property type="match status" value="1"/>
</dbReference>
<dbReference type="STRING" id="81985.R0GZH3"/>
<gene>
    <name evidence="2" type="ORF">CARUB_v10004687mg</name>
</gene>
<dbReference type="AlphaFoldDB" id="R0GZH3"/>
<dbReference type="InterPro" id="IPR006566">
    <property type="entry name" value="FBD"/>
</dbReference>
<dbReference type="Gene3D" id="3.80.10.10">
    <property type="entry name" value="Ribonuclease Inhibitor"/>
    <property type="match status" value="1"/>
</dbReference>
<protein>
    <recommendedName>
        <fullName evidence="1">F-box domain-containing protein</fullName>
    </recommendedName>
</protein>
<dbReference type="InterPro" id="IPR032675">
    <property type="entry name" value="LRR_dom_sf"/>
</dbReference>
<dbReference type="InterPro" id="IPR055294">
    <property type="entry name" value="FBL60-like"/>
</dbReference>
<dbReference type="Pfam" id="PF00646">
    <property type="entry name" value="F-box"/>
    <property type="match status" value="1"/>
</dbReference>
<dbReference type="InterPro" id="IPR036047">
    <property type="entry name" value="F-box-like_dom_sf"/>
</dbReference>
<feature type="domain" description="F-box" evidence="1">
    <location>
        <begin position="9"/>
        <end position="46"/>
    </location>
</feature>
<sequence>LFCNIVYKMDPLSNLPDEVLCHTLSFLTTKEAALTSVLSKRWRNLIAFVPNLDIDDSVFLHPEEGKQERYEILQSFMDFVDRVLALQGNSPTKKVSLKCVSMHDSNRVDDWISNVLRRGVSELDLSIYVTMDEYVLLSTKCFECRNLVKLRLESLCIGYQPDRICSDPVGWLAGGVFLPMLKTLVMKAVGFYVDEFFLKALPALEELVMVDVFWFWNDTDVTVSNANLKTLTMSSNHYSGTFSFDTPSLVYFCYSDYVAKDYPVVNMDNLVEARISLLVTEDQIERARTPENYLLDEGGDNVVLRFENVGKLMNGIRNVQYLELSPLTLEVLSICCDSMPVFNNLKSLTIKSDKDHTWQAMPVLIRNCPHLETLVLEGLLHHVGDKCGDVCNCVFHLGKSRSLTSCPVKVLEIQEFQGTMKEIDMVKHFLEYFMCLMEIKIYMNVVNTKLKKLRVIAKRMKLDNKNCNVQLLVNGELYKEWSAQLSL</sequence>
<dbReference type="PROSITE" id="PS50181">
    <property type="entry name" value="FBOX"/>
    <property type="match status" value="1"/>
</dbReference>
<dbReference type="SUPFAM" id="SSF81383">
    <property type="entry name" value="F-box domain"/>
    <property type="match status" value="1"/>
</dbReference>
<evidence type="ECO:0000313" key="2">
    <source>
        <dbReference type="EMBL" id="EOA16528.1"/>
    </source>
</evidence>
<accession>R0GZH3</accession>
<dbReference type="eggNOG" id="ENOG502RYTW">
    <property type="taxonomic scope" value="Eukaryota"/>
</dbReference>
<dbReference type="SMART" id="SM00579">
    <property type="entry name" value="FBD"/>
    <property type="match status" value="1"/>
</dbReference>
<proteinExistence type="predicted"/>
<evidence type="ECO:0000313" key="3">
    <source>
        <dbReference type="Proteomes" id="UP000029121"/>
    </source>
</evidence>
<dbReference type="PANTHER" id="PTHR31293">
    <property type="entry name" value="RNI-LIKE SUPERFAMILY PROTEIN"/>
    <property type="match status" value="1"/>
</dbReference>
<dbReference type="InterPro" id="IPR053781">
    <property type="entry name" value="F-box_AtFBL13-like"/>
</dbReference>
<dbReference type="EMBL" id="KB870811">
    <property type="protein sequence ID" value="EOA16528.1"/>
    <property type="molecule type" value="Genomic_DNA"/>
</dbReference>
<keyword evidence="3" id="KW-1185">Reference proteome</keyword>